<dbReference type="GO" id="GO:0006357">
    <property type="term" value="P:regulation of transcription by RNA polymerase II"/>
    <property type="evidence" value="ECO:0007669"/>
    <property type="project" value="TreeGrafter"/>
</dbReference>
<feature type="domain" description="Myb-like" evidence="2">
    <location>
        <begin position="373"/>
        <end position="415"/>
    </location>
</feature>
<dbReference type="InterPro" id="IPR017884">
    <property type="entry name" value="SANT_dom"/>
</dbReference>
<gene>
    <name evidence="4" type="ORF">Amon01_000790300</name>
</gene>
<feature type="compositionally biased region" description="Basic residues" evidence="1">
    <location>
        <begin position="160"/>
        <end position="176"/>
    </location>
</feature>
<protein>
    <submittedName>
        <fullName evidence="4">Unnamed protein product</fullName>
    </submittedName>
</protein>
<evidence type="ECO:0000259" key="3">
    <source>
        <dbReference type="PROSITE" id="PS51293"/>
    </source>
</evidence>
<feature type="domain" description="SANT" evidence="3">
    <location>
        <begin position="33"/>
        <end position="85"/>
    </location>
</feature>
<evidence type="ECO:0000313" key="4">
    <source>
        <dbReference type="EMBL" id="GMG55834.1"/>
    </source>
</evidence>
<dbReference type="EMBL" id="BSXU01006255">
    <property type="protein sequence ID" value="GMG55834.1"/>
    <property type="molecule type" value="Genomic_DNA"/>
</dbReference>
<evidence type="ECO:0000256" key="1">
    <source>
        <dbReference type="SAM" id="MobiDB-lite"/>
    </source>
</evidence>
<dbReference type="PANTHER" id="PTHR13992">
    <property type="entry name" value="NUCLEAR RECEPTOR CO-REPRESSOR RELATED NCOR"/>
    <property type="match status" value="1"/>
</dbReference>
<comment type="caution">
    <text evidence="4">The sequence shown here is derived from an EMBL/GenBank/DDBJ whole genome shotgun (WGS) entry which is preliminary data.</text>
</comment>
<dbReference type="Gene3D" id="1.20.58.1880">
    <property type="match status" value="1"/>
</dbReference>
<feature type="compositionally biased region" description="Low complexity" evidence="1">
    <location>
        <begin position="279"/>
        <end position="299"/>
    </location>
</feature>
<organism evidence="4 5">
    <name type="scientific">Ambrosiozyma monospora</name>
    <name type="common">Yeast</name>
    <name type="synonym">Endomycopsis monosporus</name>
    <dbReference type="NCBI Taxonomy" id="43982"/>
    <lineage>
        <taxon>Eukaryota</taxon>
        <taxon>Fungi</taxon>
        <taxon>Dikarya</taxon>
        <taxon>Ascomycota</taxon>
        <taxon>Saccharomycotina</taxon>
        <taxon>Pichiomycetes</taxon>
        <taxon>Pichiales</taxon>
        <taxon>Pichiaceae</taxon>
        <taxon>Ambrosiozyma</taxon>
    </lineage>
</organism>
<dbReference type="PANTHER" id="PTHR13992:SF39">
    <property type="entry name" value="SMRTER, ISOFORM G"/>
    <property type="match status" value="1"/>
</dbReference>
<feature type="region of interest" description="Disordered" evidence="1">
    <location>
        <begin position="95"/>
        <end position="221"/>
    </location>
</feature>
<feature type="compositionally biased region" description="Polar residues" evidence="1">
    <location>
        <begin position="145"/>
        <end position="155"/>
    </location>
</feature>
<dbReference type="Proteomes" id="UP001165063">
    <property type="component" value="Unassembled WGS sequence"/>
</dbReference>
<dbReference type="OrthoDB" id="10258692at2759"/>
<dbReference type="InterPro" id="IPR009057">
    <property type="entry name" value="Homeodomain-like_sf"/>
</dbReference>
<dbReference type="PROSITE" id="PS51293">
    <property type="entry name" value="SANT"/>
    <property type="match status" value="1"/>
</dbReference>
<dbReference type="InterPro" id="IPR001005">
    <property type="entry name" value="SANT/Myb"/>
</dbReference>
<feature type="compositionally biased region" description="Basic residues" evidence="1">
    <location>
        <begin position="314"/>
        <end position="323"/>
    </location>
</feature>
<feature type="region of interest" description="Disordered" evidence="1">
    <location>
        <begin position="262"/>
        <end position="332"/>
    </location>
</feature>
<dbReference type="PROSITE" id="PS50090">
    <property type="entry name" value="MYB_LIKE"/>
    <property type="match status" value="1"/>
</dbReference>
<sequence>MIMNPVKKYGVRLLDTNNLVKDKENWATRITTDLIDTFTEAEHEKFCEAFALWPKKFGKISHFMGGLRTPEECVLHYYRTKKRTNYKHIVANRNKRTTRKAAANKRKAKAEAVAAATAKRLGNSGTHTPESTPTPGGESEVDYSSDATNAQTTPAATGGNKRKKASNGGNSKKRKTASANSATASATTVTTESSVNSGVATPDPHPSSSSTQQSSSVGTATATATAVLPPVSSSSVNISFDTSNSNHISVPVTIHTHVPTVSLSSSTPVSQGLQSIAAQHPQKTQLPPQPQQLQQPQPLSVSKVQTHVGQPEKKKTKRGRRKQSAVVSAPDTSKSEVLTTINSVSASASVSASTGNEEEKKNLKDRSHITSYWSVQESTMFPVLLEKFGSDWESIAKQIGSKSATMVRNYFQRGLSENSKWETILKATDLQSSRWYI</sequence>
<name>A0A9W6Z5R6_AMBMO</name>
<dbReference type="CDD" id="cd00167">
    <property type="entry name" value="SANT"/>
    <property type="match status" value="2"/>
</dbReference>
<dbReference type="GO" id="GO:0034967">
    <property type="term" value="C:Set3 complex"/>
    <property type="evidence" value="ECO:0007669"/>
    <property type="project" value="TreeGrafter"/>
</dbReference>
<feature type="compositionally biased region" description="Polar residues" evidence="1">
    <location>
        <begin position="123"/>
        <end position="134"/>
    </location>
</feature>
<dbReference type="InterPro" id="IPR051571">
    <property type="entry name" value="N-CoR_corepressor"/>
</dbReference>
<dbReference type="SMART" id="SM00717">
    <property type="entry name" value="SANT"/>
    <property type="match status" value="2"/>
</dbReference>
<dbReference type="AlphaFoldDB" id="A0A9W6Z5R6"/>
<reference evidence="4" key="1">
    <citation type="submission" date="2023-04" db="EMBL/GenBank/DDBJ databases">
        <title>Ambrosiozyma monospora NBRC 1965.</title>
        <authorList>
            <person name="Ichikawa N."/>
            <person name="Sato H."/>
            <person name="Tonouchi N."/>
        </authorList>
    </citation>
    <scope>NUCLEOTIDE SEQUENCE</scope>
    <source>
        <strain evidence="4">NBRC 1965</strain>
    </source>
</reference>
<evidence type="ECO:0000259" key="2">
    <source>
        <dbReference type="PROSITE" id="PS50090"/>
    </source>
</evidence>
<dbReference type="Pfam" id="PF00249">
    <property type="entry name" value="Myb_DNA-binding"/>
    <property type="match status" value="2"/>
</dbReference>
<dbReference type="SUPFAM" id="SSF46689">
    <property type="entry name" value="Homeodomain-like"/>
    <property type="match status" value="2"/>
</dbReference>
<accession>A0A9W6Z5R6</accession>
<feature type="compositionally biased region" description="Low complexity" evidence="1">
    <location>
        <begin position="111"/>
        <end position="120"/>
    </location>
</feature>
<dbReference type="FunFam" id="1.10.10.60:FF:000431">
    <property type="entry name" value="Set3C deacetylase complex subunit"/>
    <property type="match status" value="1"/>
</dbReference>
<feature type="compositionally biased region" description="Low complexity" evidence="1">
    <location>
        <begin position="177"/>
        <end position="221"/>
    </location>
</feature>
<feature type="compositionally biased region" description="Basic residues" evidence="1">
    <location>
        <begin position="95"/>
        <end position="108"/>
    </location>
</feature>
<keyword evidence="5" id="KW-1185">Reference proteome</keyword>
<dbReference type="Gene3D" id="1.10.10.60">
    <property type="entry name" value="Homeodomain-like"/>
    <property type="match status" value="1"/>
</dbReference>
<evidence type="ECO:0000313" key="5">
    <source>
        <dbReference type="Proteomes" id="UP001165063"/>
    </source>
</evidence>
<proteinExistence type="predicted"/>